<dbReference type="EMBL" id="JADIMH010000039">
    <property type="protein sequence ID" value="MBO8467488.1"/>
    <property type="molecule type" value="Genomic_DNA"/>
</dbReference>
<comment type="caution">
    <text evidence="9">The sequence shown here is derived from an EMBL/GenBank/DDBJ whole genome shotgun (WGS) entry which is preliminary data.</text>
</comment>
<dbReference type="SUPFAM" id="SSF48452">
    <property type="entry name" value="TPR-like"/>
    <property type="match status" value="1"/>
</dbReference>
<evidence type="ECO:0000256" key="4">
    <source>
        <dbReference type="ARBA" id="ARBA00023136"/>
    </source>
</evidence>
<accession>A0A9D9I964</accession>
<evidence type="ECO:0000256" key="6">
    <source>
        <dbReference type="SAM" id="SignalP"/>
    </source>
</evidence>
<evidence type="ECO:0000313" key="10">
    <source>
        <dbReference type="Proteomes" id="UP000823660"/>
    </source>
</evidence>
<feature type="domain" description="RagB/SusD" evidence="7">
    <location>
        <begin position="349"/>
        <end position="644"/>
    </location>
</feature>
<comment type="subcellular location">
    <subcellularLocation>
        <location evidence="1">Cell outer membrane</location>
    </subcellularLocation>
</comment>
<keyword evidence="5" id="KW-0998">Cell outer membrane</keyword>
<dbReference type="GO" id="GO:0009279">
    <property type="term" value="C:cell outer membrane"/>
    <property type="evidence" value="ECO:0007669"/>
    <property type="project" value="UniProtKB-SubCell"/>
</dbReference>
<evidence type="ECO:0000256" key="5">
    <source>
        <dbReference type="ARBA" id="ARBA00023237"/>
    </source>
</evidence>
<dbReference type="InterPro" id="IPR011990">
    <property type="entry name" value="TPR-like_helical_dom_sf"/>
</dbReference>
<proteinExistence type="inferred from homology"/>
<evidence type="ECO:0000259" key="8">
    <source>
        <dbReference type="Pfam" id="PF14322"/>
    </source>
</evidence>
<sequence>MKTVHSKLSIYCAALILLVSGGCNYLDQEPERQGTLEEALADVNSAREFLYSCYSFMPASSDHNGEPQLQGASDEHYLSSHWATDWHFSKVPNLGMQTAGNPIYNYWSYFTSTTQPSRCKAYNLYGAIRQCYTLLNRINSVPGITQADIDDISSQARFLVAYYHYVLLRLYGPIVIVEDELPLDAPDEIAYPKRVPYDKCVQWISDRLDEVAQQLPPTRTADMWGAPTSVIAKALKSRLLLYAASPLFNGNAEYYSDFKNKDGELLMNIEYDKEKWKKAMDAAEEAINLAVSAGHKLFSYPNQEAGSSDFEKGYMNERYKIVSMPSEGNTDIIWAYTGSASNLSVMNAVIGLAPGSTSVPYGGVSPSFLMVETYLTENGLPIDKDPEFDYANRYSIADIPGTTEQTAALNLHREPRFYADIAYDRASRYELNGEEYTLYFRQGERNPETGLANGNSSSATDFVCNGYMWKKFVHPDNSYRDNKSSEQRVAMPLFRFAELYLNYAEAYYEYYGKLDGKALEYIDAIRTNAGIPTVEDAWEGIPGRDDREIIRRERTIELMYEGHRFFDARRWKTAHLTFAVPQKRWNGNAEGSYTPDNPQPASDYYRLMDTREGAKTFNVPQHYLYPLDARDIDINVNLVNNPGW</sequence>
<keyword evidence="4" id="KW-0472">Membrane</keyword>
<dbReference type="Gene3D" id="1.25.40.390">
    <property type="match status" value="1"/>
</dbReference>
<reference evidence="9" key="2">
    <citation type="journal article" date="2021" name="PeerJ">
        <title>Extensive microbial diversity within the chicken gut microbiome revealed by metagenomics and culture.</title>
        <authorList>
            <person name="Gilroy R."/>
            <person name="Ravi A."/>
            <person name="Getino M."/>
            <person name="Pursley I."/>
            <person name="Horton D.L."/>
            <person name="Alikhan N.F."/>
            <person name="Baker D."/>
            <person name="Gharbi K."/>
            <person name="Hall N."/>
            <person name="Watson M."/>
            <person name="Adriaenssens E.M."/>
            <person name="Foster-Nyarko E."/>
            <person name="Jarju S."/>
            <person name="Secka A."/>
            <person name="Antonio M."/>
            <person name="Oren A."/>
            <person name="Chaudhuri R.R."/>
            <person name="La Ragione R."/>
            <person name="Hildebrand F."/>
            <person name="Pallen M.J."/>
        </authorList>
    </citation>
    <scope>NUCLEOTIDE SEQUENCE</scope>
    <source>
        <strain evidence="9">B1-15692</strain>
    </source>
</reference>
<dbReference type="PROSITE" id="PS51257">
    <property type="entry name" value="PROKAR_LIPOPROTEIN"/>
    <property type="match status" value="1"/>
</dbReference>
<comment type="similarity">
    <text evidence="2">Belongs to the SusD family.</text>
</comment>
<dbReference type="Pfam" id="PF07980">
    <property type="entry name" value="SusD_RagB"/>
    <property type="match status" value="1"/>
</dbReference>
<evidence type="ECO:0000256" key="2">
    <source>
        <dbReference type="ARBA" id="ARBA00006275"/>
    </source>
</evidence>
<dbReference type="Proteomes" id="UP000823660">
    <property type="component" value="Unassembled WGS sequence"/>
</dbReference>
<dbReference type="Pfam" id="PF14322">
    <property type="entry name" value="SusD-like_3"/>
    <property type="match status" value="1"/>
</dbReference>
<reference evidence="9" key="1">
    <citation type="submission" date="2020-10" db="EMBL/GenBank/DDBJ databases">
        <authorList>
            <person name="Gilroy R."/>
        </authorList>
    </citation>
    <scope>NUCLEOTIDE SEQUENCE</scope>
    <source>
        <strain evidence="9">B1-15692</strain>
    </source>
</reference>
<dbReference type="InterPro" id="IPR012944">
    <property type="entry name" value="SusD_RagB_dom"/>
</dbReference>
<keyword evidence="3 6" id="KW-0732">Signal</keyword>
<feature type="chain" id="PRO_5038736877" evidence="6">
    <location>
        <begin position="26"/>
        <end position="644"/>
    </location>
</feature>
<protein>
    <submittedName>
        <fullName evidence="9">RagB/SusD family nutrient uptake outer membrane protein</fullName>
    </submittedName>
</protein>
<gene>
    <name evidence="9" type="ORF">IAB99_06970</name>
</gene>
<evidence type="ECO:0000259" key="7">
    <source>
        <dbReference type="Pfam" id="PF07980"/>
    </source>
</evidence>
<feature type="domain" description="SusD-like N-terminal" evidence="8">
    <location>
        <begin position="100"/>
        <end position="241"/>
    </location>
</feature>
<name>A0A9D9I964_9BACT</name>
<feature type="signal peptide" evidence="6">
    <location>
        <begin position="1"/>
        <end position="25"/>
    </location>
</feature>
<organism evidence="9 10">
    <name type="scientific">Candidatus Cryptobacteroides faecipullorum</name>
    <dbReference type="NCBI Taxonomy" id="2840764"/>
    <lineage>
        <taxon>Bacteria</taxon>
        <taxon>Pseudomonadati</taxon>
        <taxon>Bacteroidota</taxon>
        <taxon>Bacteroidia</taxon>
        <taxon>Bacteroidales</taxon>
        <taxon>Candidatus Cryptobacteroides</taxon>
    </lineage>
</organism>
<dbReference type="AlphaFoldDB" id="A0A9D9I964"/>
<evidence type="ECO:0000256" key="3">
    <source>
        <dbReference type="ARBA" id="ARBA00022729"/>
    </source>
</evidence>
<dbReference type="InterPro" id="IPR033985">
    <property type="entry name" value="SusD-like_N"/>
</dbReference>
<evidence type="ECO:0000313" key="9">
    <source>
        <dbReference type="EMBL" id="MBO8467488.1"/>
    </source>
</evidence>
<evidence type="ECO:0000256" key="1">
    <source>
        <dbReference type="ARBA" id="ARBA00004442"/>
    </source>
</evidence>